<accession>A0ABR1G2I3</accession>
<dbReference type="Pfam" id="PF00664">
    <property type="entry name" value="ABC_membrane"/>
    <property type="match status" value="2"/>
</dbReference>
<feature type="transmembrane region" description="Helical" evidence="9">
    <location>
        <begin position="284"/>
        <end position="307"/>
    </location>
</feature>
<evidence type="ECO:0000256" key="7">
    <source>
        <dbReference type="ARBA" id="ARBA00023136"/>
    </source>
</evidence>
<evidence type="ECO:0000256" key="8">
    <source>
        <dbReference type="SAM" id="MobiDB-lite"/>
    </source>
</evidence>
<feature type="region of interest" description="Disordered" evidence="8">
    <location>
        <begin position="98"/>
        <end position="119"/>
    </location>
</feature>
<sequence>MVDLRELAPALAACVVALVFAVAAFTTSGGRRGKGFAVDDGALYTALLDDDEAKVAEDDGAAGRRPARRAVAVAARLPAGGLLRRLRLERRRRRLVRAPRNARRAAARRRPSSSAASRGCSWRQGRKWVIQRRFNVSAGDAAATRTLFFGADRKTPLRRAPRRDVGAMLPRAALDLLLAVGSASIAAATWSARFSRPRVALAKRPPTIEERGLSVPNVVLLTWLEPILAVGYRRQLQLEDLGEVSHFDRAGEQWRRFRAILGPYEAPQPADAPPRYLYRKLWRLVAPQLAAFSLMILAQAALNYLRIYAFKEFLHLLTTGTAGAAEALWASLLALIAAPLLISALRSASSALQFRIALRCRAALIMLIYRKSLRVSLGATGSSVGEIANLMSADVDSIVWTCAYIDSLWMPILQSVVCLAFIFALVGAAGALAAGVMAVVAMGNAVGFGIIFGSQQALMEERNKRLNAITEALTNIRIIKQCGIEAAIHTAVTKFRAAELKHLKKFRYGITILITFITSGPKIATIGTFLIYALAEGNAITPAVGFTMLELLGDLSGSFIALPASLDGLTRAATALAKINRFLDEDEVTRVPRLEAEAPAQAWMPRGGVELRRASFAWRTSPDSKYGHKFKEHTGACCGLMKPKPAPAAPAAPAPAPRQLTDVALSIAPGSLVVVYGATGSGKSSVLAALLGEISRAEPAEARVFGPDPLFPLCEPRLHGSVAYVAQKAWCATVVPRRSSTKKTFRCQHATVRSNICFAKPYDREKYRRICRACALPPDFKLLEHGDFTKIGSRGINLSGGQQARVNLARACYDDADVYLLDDPLSAVDAHVGEHLFHRAVLGVLGKKTRILATHQVALTVDRADFVVIVDGGAIVEAGPAGAMRASPRVTALAAAKGAAEEPPARALDDDDADDGAEYGAEPEDENAEARDEGAVRRTVTAKAYAKYVSAVKSRSMLLGILVFLVAASACDSMQSLFMAQWIDDMQAGLPANGPGMWKYAAAGLLVVVTFGVSFLFQMFASLRASKHLHSEVLARVLGSTVSWFDTTPVGRIQNRFSADFQTVDRSLMGSFYGFARSCLGPVQTVFAFAVSTPQLLPIMPLLCLVSQRIGLVYLRSAREMKRLGSIHRSPVYEYFTESLQGLETIRAFRGGAHAEAHIGNLVDRSTRCQAAQLFASRWLGVRLEMFGAAVTGVVAVSLVTALRGDISPALAGFVMQYSGMLTSAISAIIQTYSQLEIAMNSMERVTEYCELEQAPRGEPRFVVDGVGCETLPDADLPGDGWPSKGAVEARDVFVTYPKTSVAVLKGLSFSLPAGTKTGVVGRTGAGKSTLTLALVRMVPTGGGAFLVDGVDVSRAPLERLRAGITVVPQEPALFKGTIRSNVDLAGERSDDELRGALRRVQLAGMDLDRAVSDSGANLSVGERQLLCLARALLRARALLIMDEATANVDSVSDANIQKVIREELAGVSVLTIAHRLKTIIFYDQVLVLDGGAKKEFGSPAELIEAEDGHFRSLCAATGDLDALRAEAQAAAAARGA</sequence>
<comment type="subcellular location">
    <subcellularLocation>
        <location evidence="1">Membrane</location>
        <topology evidence="1">Multi-pass membrane protein</topology>
    </subcellularLocation>
</comment>
<dbReference type="Gene3D" id="3.40.50.300">
    <property type="entry name" value="P-loop containing nucleotide triphosphate hydrolases"/>
    <property type="match status" value="2"/>
</dbReference>
<dbReference type="PROSITE" id="PS50893">
    <property type="entry name" value="ABC_TRANSPORTER_2"/>
    <property type="match status" value="2"/>
</dbReference>
<feature type="domain" description="ABC transmembrane type-1" evidence="11">
    <location>
        <begin position="294"/>
        <end position="571"/>
    </location>
</feature>
<dbReference type="PROSITE" id="PS00211">
    <property type="entry name" value="ABC_TRANSPORTER_1"/>
    <property type="match status" value="1"/>
</dbReference>
<dbReference type="InterPro" id="IPR044726">
    <property type="entry name" value="ABCC_6TM_D2"/>
</dbReference>
<dbReference type="Gene3D" id="1.20.1560.10">
    <property type="entry name" value="ABC transporter type 1, transmembrane domain"/>
    <property type="match status" value="2"/>
</dbReference>
<feature type="transmembrane region" description="Helical" evidence="9">
    <location>
        <begin position="408"/>
        <end position="426"/>
    </location>
</feature>
<dbReference type="InterPro" id="IPR003593">
    <property type="entry name" value="AAA+_ATPase"/>
</dbReference>
<dbReference type="PANTHER" id="PTHR24223:SF415">
    <property type="entry name" value="FI20190P1"/>
    <property type="match status" value="1"/>
</dbReference>
<feature type="domain" description="ABC transmembrane type-1" evidence="11">
    <location>
        <begin position="959"/>
        <end position="1237"/>
    </location>
</feature>
<evidence type="ECO:0000256" key="5">
    <source>
        <dbReference type="ARBA" id="ARBA00022840"/>
    </source>
</evidence>
<dbReference type="PANTHER" id="PTHR24223">
    <property type="entry name" value="ATP-BINDING CASSETTE SUB-FAMILY C"/>
    <property type="match status" value="1"/>
</dbReference>
<comment type="caution">
    <text evidence="12">The sequence shown here is derived from an EMBL/GenBank/DDBJ whole genome shotgun (WGS) entry which is preliminary data.</text>
</comment>
<dbReference type="SMART" id="SM00382">
    <property type="entry name" value="AAA"/>
    <property type="match status" value="2"/>
</dbReference>
<name>A0ABR1G2I3_AURAN</name>
<feature type="transmembrane region" description="Helical" evidence="9">
    <location>
        <begin position="432"/>
        <end position="452"/>
    </location>
</feature>
<keyword evidence="2" id="KW-0813">Transport</keyword>
<feature type="transmembrane region" description="Helical" evidence="9">
    <location>
        <begin position="1000"/>
        <end position="1021"/>
    </location>
</feature>
<dbReference type="CDD" id="cd18580">
    <property type="entry name" value="ABC_6TM_ABCC_D2"/>
    <property type="match status" value="1"/>
</dbReference>
<evidence type="ECO:0000256" key="1">
    <source>
        <dbReference type="ARBA" id="ARBA00004141"/>
    </source>
</evidence>
<dbReference type="EMBL" id="JBBJCI010000142">
    <property type="protein sequence ID" value="KAK7242535.1"/>
    <property type="molecule type" value="Genomic_DNA"/>
</dbReference>
<keyword evidence="7 9" id="KW-0472">Membrane</keyword>
<organism evidence="12 13">
    <name type="scientific">Aureococcus anophagefferens</name>
    <name type="common">Harmful bloom alga</name>
    <dbReference type="NCBI Taxonomy" id="44056"/>
    <lineage>
        <taxon>Eukaryota</taxon>
        <taxon>Sar</taxon>
        <taxon>Stramenopiles</taxon>
        <taxon>Ochrophyta</taxon>
        <taxon>Pelagophyceae</taxon>
        <taxon>Pelagomonadales</taxon>
        <taxon>Pelagomonadaceae</taxon>
        <taxon>Aureococcus</taxon>
    </lineage>
</organism>
<protein>
    <submittedName>
        <fullName evidence="12">ABC transporter</fullName>
    </submittedName>
</protein>
<dbReference type="InterPro" id="IPR050173">
    <property type="entry name" value="ABC_transporter_C-like"/>
</dbReference>
<feature type="domain" description="ABC transporter" evidence="10">
    <location>
        <begin position="641"/>
        <end position="897"/>
    </location>
</feature>
<evidence type="ECO:0000256" key="9">
    <source>
        <dbReference type="SAM" id="Phobius"/>
    </source>
</evidence>
<feature type="transmembrane region" description="Helical" evidence="9">
    <location>
        <begin position="540"/>
        <end position="562"/>
    </location>
</feature>
<feature type="compositionally biased region" description="Acidic residues" evidence="8">
    <location>
        <begin position="909"/>
        <end position="927"/>
    </location>
</feature>
<evidence type="ECO:0000313" key="12">
    <source>
        <dbReference type="EMBL" id="KAK7242535.1"/>
    </source>
</evidence>
<dbReference type="Pfam" id="PF00005">
    <property type="entry name" value="ABC_tran"/>
    <property type="match status" value="2"/>
</dbReference>
<keyword evidence="3 9" id="KW-0812">Transmembrane</keyword>
<feature type="transmembrane region" description="Helical" evidence="9">
    <location>
        <begin position="327"/>
        <end position="345"/>
    </location>
</feature>
<feature type="transmembrane region" description="Helical" evidence="9">
    <location>
        <begin position="510"/>
        <end position="534"/>
    </location>
</feature>
<feature type="transmembrane region" description="Helical" evidence="9">
    <location>
        <begin position="172"/>
        <end position="192"/>
    </location>
</feature>
<dbReference type="CDD" id="cd03250">
    <property type="entry name" value="ABCC_MRP_domain1"/>
    <property type="match status" value="1"/>
</dbReference>
<dbReference type="InterPro" id="IPR011527">
    <property type="entry name" value="ABC1_TM_dom"/>
</dbReference>
<evidence type="ECO:0000259" key="11">
    <source>
        <dbReference type="PROSITE" id="PS50929"/>
    </source>
</evidence>
<evidence type="ECO:0000256" key="3">
    <source>
        <dbReference type="ARBA" id="ARBA00022692"/>
    </source>
</evidence>
<dbReference type="PROSITE" id="PS50929">
    <property type="entry name" value="ABC_TM1F"/>
    <property type="match status" value="2"/>
</dbReference>
<evidence type="ECO:0000256" key="2">
    <source>
        <dbReference type="ARBA" id="ARBA00022448"/>
    </source>
</evidence>
<dbReference type="InterPro" id="IPR036640">
    <property type="entry name" value="ABC1_TM_sf"/>
</dbReference>
<keyword evidence="13" id="KW-1185">Reference proteome</keyword>
<reference evidence="12 13" key="1">
    <citation type="submission" date="2024-03" db="EMBL/GenBank/DDBJ databases">
        <title>Aureococcus anophagefferens CCMP1851 and Kratosvirus quantuckense: Draft genome of a second virus-susceptible host strain in the model system.</title>
        <authorList>
            <person name="Chase E."/>
            <person name="Truchon A.R."/>
            <person name="Schepens W."/>
            <person name="Wilhelm S.W."/>
        </authorList>
    </citation>
    <scope>NUCLEOTIDE SEQUENCE [LARGE SCALE GENOMIC DNA]</scope>
    <source>
        <strain evidence="12 13">CCMP1851</strain>
    </source>
</reference>
<dbReference type="InterPro" id="IPR017871">
    <property type="entry name" value="ABC_transporter-like_CS"/>
</dbReference>
<keyword evidence="6 9" id="KW-1133">Transmembrane helix</keyword>
<dbReference type="SUPFAM" id="SSF90123">
    <property type="entry name" value="ABC transporter transmembrane region"/>
    <property type="match status" value="2"/>
</dbReference>
<dbReference type="Proteomes" id="UP001363151">
    <property type="component" value="Unassembled WGS sequence"/>
</dbReference>
<feature type="compositionally biased region" description="Basic residues" evidence="8">
    <location>
        <begin position="98"/>
        <end position="111"/>
    </location>
</feature>
<evidence type="ECO:0000259" key="10">
    <source>
        <dbReference type="PROSITE" id="PS50893"/>
    </source>
</evidence>
<proteinExistence type="predicted"/>
<feature type="region of interest" description="Disordered" evidence="8">
    <location>
        <begin position="901"/>
        <end position="934"/>
    </location>
</feature>
<keyword evidence="5" id="KW-0067">ATP-binding</keyword>
<gene>
    <name evidence="12" type="ORF">SO694_00017354</name>
</gene>
<evidence type="ECO:0000256" key="4">
    <source>
        <dbReference type="ARBA" id="ARBA00022741"/>
    </source>
</evidence>
<feature type="transmembrane region" description="Helical" evidence="9">
    <location>
        <begin position="6"/>
        <end position="25"/>
    </location>
</feature>
<evidence type="ECO:0000256" key="6">
    <source>
        <dbReference type="ARBA" id="ARBA00022989"/>
    </source>
</evidence>
<evidence type="ECO:0000313" key="13">
    <source>
        <dbReference type="Proteomes" id="UP001363151"/>
    </source>
</evidence>
<feature type="domain" description="ABC transporter" evidence="10">
    <location>
        <begin position="1288"/>
        <end position="1516"/>
    </location>
</feature>
<dbReference type="InterPro" id="IPR003439">
    <property type="entry name" value="ABC_transporter-like_ATP-bd"/>
</dbReference>
<keyword evidence="4" id="KW-0547">Nucleotide-binding</keyword>
<dbReference type="InterPro" id="IPR027417">
    <property type="entry name" value="P-loop_NTPase"/>
</dbReference>
<feature type="transmembrane region" description="Helical" evidence="9">
    <location>
        <begin position="957"/>
        <end position="980"/>
    </location>
</feature>
<feature type="transmembrane region" description="Helical" evidence="9">
    <location>
        <begin position="1184"/>
        <end position="1203"/>
    </location>
</feature>
<dbReference type="SUPFAM" id="SSF52540">
    <property type="entry name" value="P-loop containing nucleoside triphosphate hydrolases"/>
    <property type="match status" value="2"/>
</dbReference>